<protein>
    <submittedName>
        <fullName evidence="5">GntR family transcriptional regulator</fullName>
    </submittedName>
</protein>
<dbReference type="RefSeq" id="WP_094787366.1">
    <property type="nucleotide sequence ID" value="NZ_NDXW01000001.1"/>
</dbReference>
<dbReference type="Proteomes" id="UP000257039">
    <property type="component" value="Unassembled WGS sequence"/>
</dbReference>
<evidence type="ECO:0000259" key="4">
    <source>
        <dbReference type="PROSITE" id="PS50949"/>
    </source>
</evidence>
<evidence type="ECO:0000256" key="1">
    <source>
        <dbReference type="ARBA" id="ARBA00023015"/>
    </source>
</evidence>
<keyword evidence="1" id="KW-0805">Transcription regulation</keyword>
<dbReference type="SUPFAM" id="SSF46785">
    <property type="entry name" value="Winged helix' DNA-binding domain"/>
    <property type="match status" value="1"/>
</dbReference>
<dbReference type="AlphaFoldDB" id="A0A4P9VLC5"/>
<dbReference type="CDD" id="cd07377">
    <property type="entry name" value="WHTH_GntR"/>
    <property type="match status" value="1"/>
</dbReference>
<dbReference type="SMART" id="SM00895">
    <property type="entry name" value="FCD"/>
    <property type="match status" value="1"/>
</dbReference>
<dbReference type="InterPro" id="IPR036390">
    <property type="entry name" value="WH_DNA-bd_sf"/>
</dbReference>
<dbReference type="InterPro" id="IPR008920">
    <property type="entry name" value="TF_FadR/GntR_C"/>
</dbReference>
<dbReference type="Gene3D" id="1.10.10.10">
    <property type="entry name" value="Winged helix-like DNA-binding domain superfamily/Winged helix DNA-binding domain"/>
    <property type="match status" value="1"/>
</dbReference>
<name>A0A4P9VLC5_9GAMM</name>
<dbReference type="Gene3D" id="1.20.120.530">
    <property type="entry name" value="GntR ligand-binding domain-like"/>
    <property type="match status" value="1"/>
</dbReference>
<keyword evidence="2" id="KW-0238">DNA-binding</keyword>
<feature type="domain" description="HTH gntR-type" evidence="4">
    <location>
        <begin position="7"/>
        <end position="74"/>
    </location>
</feature>
<dbReference type="Pfam" id="PF07729">
    <property type="entry name" value="FCD"/>
    <property type="match status" value="1"/>
</dbReference>
<evidence type="ECO:0000256" key="2">
    <source>
        <dbReference type="ARBA" id="ARBA00023125"/>
    </source>
</evidence>
<dbReference type="Pfam" id="PF00392">
    <property type="entry name" value="GntR"/>
    <property type="match status" value="1"/>
</dbReference>
<evidence type="ECO:0000313" key="5">
    <source>
        <dbReference type="EMBL" id="RDH44158.1"/>
    </source>
</evidence>
<dbReference type="PANTHER" id="PTHR43537:SF49">
    <property type="entry name" value="TRANSCRIPTIONAL REGULATORY PROTEIN"/>
    <property type="match status" value="1"/>
</dbReference>
<dbReference type="GO" id="GO:0003677">
    <property type="term" value="F:DNA binding"/>
    <property type="evidence" value="ECO:0007669"/>
    <property type="project" value="UniProtKB-KW"/>
</dbReference>
<proteinExistence type="predicted"/>
<sequence length="220" mass="25308">MHDNNKQTAAARIFSELQQAILDGQLLPGSKINEAELATRHGCSRGPLREALQRLEGLRLIQREAHVGARVISLSDQQLTELYQVREVLEGLACRLAATLMTKQAKDELKTLLDTHRRYLEEDGQQKYYPQAGDLDFHYLLIRSSQNALLLSQLGDELYPLLQLYRRQFRDSGYQQPELAYKEHLHIAEAIMEGDGELAEMLMRKHIARARKRLKYILTT</sequence>
<keyword evidence="6" id="KW-1185">Reference proteome</keyword>
<dbReference type="PANTHER" id="PTHR43537">
    <property type="entry name" value="TRANSCRIPTIONAL REGULATOR, GNTR FAMILY"/>
    <property type="match status" value="1"/>
</dbReference>
<comment type="caution">
    <text evidence="5">The sequence shown here is derived from an EMBL/GenBank/DDBJ whole genome shotgun (WGS) entry which is preliminary data.</text>
</comment>
<accession>A0A4P9VLC5</accession>
<dbReference type="InterPro" id="IPR000524">
    <property type="entry name" value="Tscrpt_reg_HTH_GntR"/>
</dbReference>
<organism evidence="5 6">
    <name type="scientific">Zooshikella ganghwensis</name>
    <dbReference type="NCBI Taxonomy" id="202772"/>
    <lineage>
        <taxon>Bacteria</taxon>
        <taxon>Pseudomonadati</taxon>
        <taxon>Pseudomonadota</taxon>
        <taxon>Gammaproteobacteria</taxon>
        <taxon>Oceanospirillales</taxon>
        <taxon>Zooshikellaceae</taxon>
        <taxon>Zooshikella</taxon>
    </lineage>
</organism>
<dbReference type="GO" id="GO:0003700">
    <property type="term" value="F:DNA-binding transcription factor activity"/>
    <property type="evidence" value="ECO:0007669"/>
    <property type="project" value="InterPro"/>
</dbReference>
<dbReference type="InterPro" id="IPR036388">
    <property type="entry name" value="WH-like_DNA-bd_sf"/>
</dbReference>
<dbReference type="EMBL" id="NDXW01000001">
    <property type="protein sequence ID" value="RDH44158.1"/>
    <property type="molecule type" value="Genomic_DNA"/>
</dbReference>
<dbReference type="SUPFAM" id="SSF48008">
    <property type="entry name" value="GntR ligand-binding domain-like"/>
    <property type="match status" value="1"/>
</dbReference>
<dbReference type="SMART" id="SM00345">
    <property type="entry name" value="HTH_GNTR"/>
    <property type="match status" value="1"/>
</dbReference>
<gene>
    <name evidence="5" type="ORF">B9G39_12255</name>
</gene>
<evidence type="ECO:0000313" key="6">
    <source>
        <dbReference type="Proteomes" id="UP000257039"/>
    </source>
</evidence>
<evidence type="ECO:0000256" key="3">
    <source>
        <dbReference type="ARBA" id="ARBA00023163"/>
    </source>
</evidence>
<dbReference type="PROSITE" id="PS50949">
    <property type="entry name" value="HTH_GNTR"/>
    <property type="match status" value="1"/>
</dbReference>
<dbReference type="InterPro" id="IPR011711">
    <property type="entry name" value="GntR_C"/>
</dbReference>
<keyword evidence="3" id="KW-0804">Transcription</keyword>
<reference evidence="5 6" key="1">
    <citation type="submission" date="2017-04" db="EMBL/GenBank/DDBJ databases">
        <title>Draft genome sequence of Zooshikella ganghwensis VG4 isolated from Red Sea sediments.</title>
        <authorList>
            <person name="Rehman Z."/>
            <person name="Alam I."/>
            <person name="Kamau A."/>
            <person name="Bajic V."/>
            <person name="Leiknes T."/>
        </authorList>
    </citation>
    <scope>NUCLEOTIDE SEQUENCE [LARGE SCALE GENOMIC DNA]</scope>
    <source>
        <strain evidence="5 6">VG4</strain>
    </source>
</reference>